<protein>
    <submittedName>
        <fullName evidence="16">Ion_trans domain-containing protein</fullName>
    </submittedName>
</protein>
<keyword evidence="2" id="KW-0813">Transport</keyword>
<keyword evidence="11" id="KW-0407">Ion channel</keyword>
<dbReference type="OrthoDB" id="416585at2759"/>
<feature type="domain" description="Ion transport" evidence="13">
    <location>
        <begin position="49"/>
        <end position="138"/>
    </location>
</feature>
<dbReference type="InterPro" id="IPR050599">
    <property type="entry name" value="VDCC_alpha-1_subunit"/>
</dbReference>
<evidence type="ECO:0000256" key="10">
    <source>
        <dbReference type="ARBA" id="ARBA00023136"/>
    </source>
</evidence>
<dbReference type="PANTHER" id="PTHR45628:SF1">
    <property type="entry name" value="VOLTAGE-DEPENDENT CALCIUM CHANNEL TYPE D SUBUNIT ALPHA-1"/>
    <property type="match status" value="1"/>
</dbReference>
<keyword evidence="8 12" id="KW-1133">Transmembrane helix</keyword>
<keyword evidence="4" id="KW-0107">Calcium channel</keyword>
<keyword evidence="6" id="KW-0106">Calcium</keyword>
<evidence type="ECO:0000256" key="7">
    <source>
        <dbReference type="ARBA" id="ARBA00022882"/>
    </source>
</evidence>
<evidence type="ECO:0000313" key="16">
    <source>
        <dbReference type="WBParaSite" id="HNAJ_0000629301-mRNA-1"/>
    </source>
</evidence>
<evidence type="ECO:0000256" key="12">
    <source>
        <dbReference type="SAM" id="Phobius"/>
    </source>
</evidence>
<evidence type="ECO:0000259" key="13">
    <source>
        <dbReference type="Pfam" id="PF00520"/>
    </source>
</evidence>
<dbReference type="InterPro" id="IPR005821">
    <property type="entry name" value="Ion_trans_dom"/>
</dbReference>
<evidence type="ECO:0000256" key="1">
    <source>
        <dbReference type="ARBA" id="ARBA00004141"/>
    </source>
</evidence>
<evidence type="ECO:0000256" key="2">
    <source>
        <dbReference type="ARBA" id="ARBA00022448"/>
    </source>
</evidence>
<keyword evidence="7" id="KW-0851">Voltage-gated channel</keyword>
<evidence type="ECO:0000256" key="3">
    <source>
        <dbReference type="ARBA" id="ARBA00022568"/>
    </source>
</evidence>
<dbReference type="GO" id="GO:0098703">
    <property type="term" value="P:calcium ion import across plasma membrane"/>
    <property type="evidence" value="ECO:0007669"/>
    <property type="project" value="TreeGrafter"/>
</dbReference>
<evidence type="ECO:0000256" key="8">
    <source>
        <dbReference type="ARBA" id="ARBA00022989"/>
    </source>
</evidence>
<proteinExistence type="predicted"/>
<feature type="transmembrane region" description="Helical" evidence="12">
    <location>
        <begin position="70"/>
        <end position="92"/>
    </location>
</feature>
<keyword evidence="9" id="KW-0406">Ion transport</keyword>
<evidence type="ECO:0000313" key="14">
    <source>
        <dbReference type="EMBL" id="VDO02149.1"/>
    </source>
</evidence>
<evidence type="ECO:0000256" key="4">
    <source>
        <dbReference type="ARBA" id="ARBA00022673"/>
    </source>
</evidence>
<dbReference type="Proteomes" id="UP000278807">
    <property type="component" value="Unassembled WGS sequence"/>
</dbReference>
<reference evidence="14 15" key="2">
    <citation type="submission" date="2018-11" db="EMBL/GenBank/DDBJ databases">
        <authorList>
            <consortium name="Pathogen Informatics"/>
        </authorList>
    </citation>
    <scope>NUCLEOTIDE SEQUENCE [LARGE SCALE GENOMIC DNA]</scope>
</reference>
<dbReference type="STRING" id="102285.A0A0R3TGV2"/>
<dbReference type="GO" id="GO:0008331">
    <property type="term" value="F:high voltage-gated calcium channel activity"/>
    <property type="evidence" value="ECO:0007669"/>
    <property type="project" value="TreeGrafter"/>
</dbReference>
<accession>A0A0R3TGV2</accession>
<dbReference type="SUPFAM" id="SSF81324">
    <property type="entry name" value="Voltage-gated potassium channels"/>
    <property type="match status" value="1"/>
</dbReference>
<comment type="subcellular location">
    <subcellularLocation>
        <location evidence="1">Membrane</location>
        <topology evidence="1">Multi-pass membrane protein</topology>
    </subcellularLocation>
</comment>
<evidence type="ECO:0000256" key="5">
    <source>
        <dbReference type="ARBA" id="ARBA00022692"/>
    </source>
</evidence>
<keyword evidence="5 12" id="KW-0812">Transmembrane</keyword>
<keyword evidence="10 12" id="KW-0472">Membrane</keyword>
<dbReference type="PANTHER" id="PTHR45628">
    <property type="entry name" value="VOLTAGE-DEPENDENT CALCIUM CHANNEL TYPE A SUBUNIT ALPHA-1"/>
    <property type="match status" value="1"/>
</dbReference>
<evidence type="ECO:0000256" key="9">
    <source>
        <dbReference type="ARBA" id="ARBA00023065"/>
    </source>
</evidence>
<keyword evidence="3" id="KW-0109">Calcium transport</keyword>
<organism evidence="16">
    <name type="scientific">Rodentolepis nana</name>
    <name type="common">Dwarf tapeworm</name>
    <name type="synonym">Hymenolepis nana</name>
    <dbReference type="NCBI Taxonomy" id="102285"/>
    <lineage>
        <taxon>Eukaryota</taxon>
        <taxon>Metazoa</taxon>
        <taxon>Spiralia</taxon>
        <taxon>Lophotrochozoa</taxon>
        <taxon>Platyhelminthes</taxon>
        <taxon>Cestoda</taxon>
        <taxon>Eucestoda</taxon>
        <taxon>Cyclophyllidea</taxon>
        <taxon>Hymenolepididae</taxon>
        <taxon>Rodentolepis</taxon>
    </lineage>
</organism>
<dbReference type="AlphaFoldDB" id="A0A0R3TGV2"/>
<dbReference type="Pfam" id="PF00520">
    <property type="entry name" value="Ion_trans"/>
    <property type="match status" value="1"/>
</dbReference>
<sequence length="145" mass="16552">MEWSNTEALEHSESKVRSFHEIFTDGSCLFPDCLRKKKKARSVDGIVSTICYWAGLRGLVNRLLKSIRSVAGLLLLLFLFILICSLLGMQWFGGTFNFPNVIKPRSHFDGVAQSMITVFQMLTGEDWNTVMYNGMRAYKSEGPWF</sequence>
<evidence type="ECO:0000256" key="11">
    <source>
        <dbReference type="ARBA" id="ARBA00023303"/>
    </source>
</evidence>
<evidence type="ECO:0000256" key="6">
    <source>
        <dbReference type="ARBA" id="ARBA00022837"/>
    </source>
</evidence>
<evidence type="ECO:0000313" key="15">
    <source>
        <dbReference type="Proteomes" id="UP000278807"/>
    </source>
</evidence>
<reference evidence="16" key="1">
    <citation type="submission" date="2017-02" db="UniProtKB">
        <authorList>
            <consortium name="WormBaseParasite"/>
        </authorList>
    </citation>
    <scope>IDENTIFICATION</scope>
</reference>
<keyword evidence="15" id="KW-1185">Reference proteome</keyword>
<dbReference type="EMBL" id="UZAE01006601">
    <property type="protein sequence ID" value="VDO02149.1"/>
    <property type="molecule type" value="Genomic_DNA"/>
</dbReference>
<gene>
    <name evidence="14" type="ORF">HNAJ_LOCUS6289</name>
</gene>
<dbReference type="Gene3D" id="1.10.287.70">
    <property type="match status" value="1"/>
</dbReference>
<dbReference type="GO" id="GO:0005891">
    <property type="term" value="C:voltage-gated calcium channel complex"/>
    <property type="evidence" value="ECO:0007669"/>
    <property type="project" value="TreeGrafter"/>
</dbReference>
<dbReference type="WBParaSite" id="HNAJ_0000629301-mRNA-1">
    <property type="protein sequence ID" value="HNAJ_0000629301-mRNA-1"/>
    <property type="gene ID" value="HNAJ_0000629301"/>
</dbReference>
<name>A0A0R3TGV2_RODNA</name>